<evidence type="ECO:0000313" key="3">
    <source>
        <dbReference type="Proteomes" id="UP001176941"/>
    </source>
</evidence>
<feature type="region of interest" description="Disordered" evidence="1">
    <location>
        <begin position="83"/>
        <end position="124"/>
    </location>
</feature>
<keyword evidence="3" id="KW-1185">Reference proteome</keyword>
<protein>
    <submittedName>
        <fullName evidence="2">Uncharacterized protein</fullName>
    </submittedName>
</protein>
<dbReference type="Proteomes" id="UP001176941">
    <property type="component" value="Chromosome 22"/>
</dbReference>
<sequence>MKEFIAEGDTRNRMTRTAGCNGSCGGQRVNSVTIGQLGVGRCTLLLPLCLPVLRRQSETVPHHEEEKKAPVLHSQRMVLTHRVRGTGDCPPQLGSRAEARREETPRLPAPGPACPSGLLQSHNL</sequence>
<proteinExistence type="predicted"/>
<evidence type="ECO:0000313" key="2">
    <source>
        <dbReference type="EMBL" id="CAI9164201.1"/>
    </source>
</evidence>
<name>A0ABN8YT39_RANTA</name>
<reference evidence="2" key="1">
    <citation type="submission" date="2023-04" db="EMBL/GenBank/DDBJ databases">
        <authorList>
            <consortium name="ELIXIR-Norway"/>
        </authorList>
    </citation>
    <scope>NUCLEOTIDE SEQUENCE [LARGE SCALE GENOMIC DNA]</scope>
</reference>
<organism evidence="2 3">
    <name type="scientific">Rangifer tarandus platyrhynchus</name>
    <name type="common">Svalbard reindeer</name>
    <dbReference type="NCBI Taxonomy" id="3082113"/>
    <lineage>
        <taxon>Eukaryota</taxon>
        <taxon>Metazoa</taxon>
        <taxon>Chordata</taxon>
        <taxon>Craniata</taxon>
        <taxon>Vertebrata</taxon>
        <taxon>Euteleostomi</taxon>
        <taxon>Mammalia</taxon>
        <taxon>Eutheria</taxon>
        <taxon>Laurasiatheria</taxon>
        <taxon>Artiodactyla</taxon>
        <taxon>Ruminantia</taxon>
        <taxon>Pecora</taxon>
        <taxon>Cervidae</taxon>
        <taxon>Odocoileinae</taxon>
        <taxon>Rangifer</taxon>
    </lineage>
</organism>
<gene>
    <name evidence="2" type="ORF">MRATA1EN1_LOCUS13163</name>
</gene>
<dbReference type="EMBL" id="OX459958">
    <property type="protein sequence ID" value="CAI9164201.1"/>
    <property type="molecule type" value="Genomic_DNA"/>
</dbReference>
<accession>A0ABN8YT39</accession>
<evidence type="ECO:0000256" key="1">
    <source>
        <dbReference type="SAM" id="MobiDB-lite"/>
    </source>
</evidence>